<proteinExistence type="inferred from homology"/>
<dbReference type="InterPro" id="IPR012338">
    <property type="entry name" value="Beta-lactam/transpept-like"/>
</dbReference>
<dbReference type="PANTHER" id="PTHR21581:SF6">
    <property type="entry name" value="TRAFFICKING PROTEIN PARTICLE COMPLEX SUBUNIT 12"/>
    <property type="match status" value="1"/>
</dbReference>
<dbReference type="Pfam" id="PF00768">
    <property type="entry name" value="Peptidase_S11"/>
    <property type="match status" value="1"/>
</dbReference>
<evidence type="ECO:0000256" key="3">
    <source>
        <dbReference type="ARBA" id="ARBA00022801"/>
    </source>
</evidence>
<dbReference type="GO" id="GO:0009002">
    <property type="term" value="F:serine-type D-Ala-D-Ala carboxypeptidase activity"/>
    <property type="evidence" value="ECO:0007669"/>
    <property type="project" value="InterPro"/>
</dbReference>
<protein>
    <recommendedName>
        <fullName evidence="7">Peptidase S11 D-alanyl-D-alanine carboxypeptidase A N-terminal domain-containing protein</fullName>
    </recommendedName>
</protein>
<keyword evidence="5" id="KW-0573">Peptidoglycan synthesis</keyword>
<feature type="domain" description="Peptidase S11 D-alanyl-D-alanine carboxypeptidase A N-terminal" evidence="7">
    <location>
        <begin position="81"/>
        <end position="317"/>
    </location>
</feature>
<dbReference type="Gene3D" id="3.40.710.10">
    <property type="entry name" value="DD-peptidase/beta-lactamase superfamily"/>
    <property type="match status" value="1"/>
</dbReference>
<dbReference type="GO" id="GO:0071555">
    <property type="term" value="P:cell wall organization"/>
    <property type="evidence" value="ECO:0007669"/>
    <property type="project" value="UniProtKB-KW"/>
</dbReference>
<dbReference type="GO" id="GO:0008360">
    <property type="term" value="P:regulation of cell shape"/>
    <property type="evidence" value="ECO:0007669"/>
    <property type="project" value="UniProtKB-KW"/>
</dbReference>
<evidence type="ECO:0000256" key="2">
    <source>
        <dbReference type="ARBA" id="ARBA00022729"/>
    </source>
</evidence>
<evidence type="ECO:0000259" key="7">
    <source>
        <dbReference type="Pfam" id="PF00768"/>
    </source>
</evidence>
<name>A0A1R2CTN8_9CILI</name>
<keyword evidence="4" id="KW-0133">Cell shape</keyword>
<gene>
    <name evidence="8" type="ORF">SteCoe_4831</name>
</gene>
<sequence length="339" mass="38293">MEINNSISESTLPVIKNSRVTRLPKFKRYFNNRNQIRNTISKRLFEKSKYNSSKPIDTHTSSSVKSQDKHPNLINRYLFFKPHISAASWIAIDGKSGRYLDGKNIDDLREIASLTKIMTCITAIQEVYKHKRSFEETVLVSQTAASIDGTIADLKPFDELRLWDLLHGLMLPSGNDAAIAIAEFIGKIIDPNIDPLIAFINKMNTNAKSLNLNDTVFTNPHGMSTTINISSARSIAVLSSYCMKVSFFSKIVNTKHYICSIYNPSGIRKIEWTNTNVLLDKGYCGVKTGVTPAAGPCLCFCMERRKKKLLVVLLNSKSMDARWREAVKLWKYASLHLLH</sequence>
<dbReference type="GO" id="GO:0006508">
    <property type="term" value="P:proteolysis"/>
    <property type="evidence" value="ECO:0007669"/>
    <property type="project" value="InterPro"/>
</dbReference>
<dbReference type="OrthoDB" id="10254188at2759"/>
<reference evidence="8 9" key="1">
    <citation type="submission" date="2016-11" db="EMBL/GenBank/DDBJ databases">
        <title>The macronuclear genome of Stentor coeruleus: a giant cell with tiny introns.</title>
        <authorList>
            <person name="Slabodnick M."/>
            <person name="Ruby J.G."/>
            <person name="Reiff S.B."/>
            <person name="Swart E.C."/>
            <person name="Gosai S."/>
            <person name="Prabakaran S."/>
            <person name="Witkowska E."/>
            <person name="Larue G.E."/>
            <person name="Fisher S."/>
            <person name="Freeman R.M."/>
            <person name="Gunawardena J."/>
            <person name="Chu W."/>
            <person name="Stover N.A."/>
            <person name="Gregory B.D."/>
            <person name="Nowacki M."/>
            <person name="Derisi J."/>
            <person name="Roy S.W."/>
            <person name="Marshall W.F."/>
            <person name="Sood P."/>
        </authorList>
    </citation>
    <scope>NUCLEOTIDE SEQUENCE [LARGE SCALE GENOMIC DNA]</scope>
    <source>
        <strain evidence="8">WM001</strain>
    </source>
</reference>
<evidence type="ECO:0000313" key="9">
    <source>
        <dbReference type="Proteomes" id="UP000187209"/>
    </source>
</evidence>
<dbReference type="AlphaFoldDB" id="A0A1R2CTN8"/>
<evidence type="ECO:0000256" key="6">
    <source>
        <dbReference type="ARBA" id="ARBA00023316"/>
    </source>
</evidence>
<keyword evidence="3" id="KW-0378">Hydrolase</keyword>
<keyword evidence="2" id="KW-0732">Signal</keyword>
<evidence type="ECO:0000313" key="8">
    <source>
        <dbReference type="EMBL" id="OMJ92389.1"/>
    </source>
</evidence>
<comment type="similarity">
    <text evidence="1">Belongs to the peptidase S11 family.</text>
</comment>
<evidence type="ECO:0000256" key="4">
    <source>
        <dbReference type="ARBA" id="ARBA00022960"/>
    </source>
</evidence>
<keyword evidence="9" id="KW-1185">Reference proteome</keyword>
<comment type="caution">
    <text evidence="8">The sequence shown here is derived from an EMBL/GenBank/DDBJ whole genome shotgun (WGS) entry which is preliminary data.</text>
</comment>
<dbReference type="Proteomes" id="UP000187209">
    <property type="component" value="Unassembled WGS sequence"/>
</dbReference>
<organism evidence="8 9">
    <name type="scientific">Stentor coeruleus</name>
    <dbReference type="NCBI Taxonomy" id="5963"/>
    <lineage>
        <taxon>Eukaryota</taxon>
        <taxon>Sar</taxon>
        <taxon>Alveolata</taxon>
        <taxon>Ciliophora</taxon>
        <taxon>Postciliodesmatophora</taxon>
        <taxon>Heterotrichea</taxon>
        <taxon>Heterotrichida</taxon>
        <taxon>Stentoridae</taxon>
        <taxon>Stentor</taxon>
    </lineage>
</organism>
<dbReference type="InterPro" id="IPR001967">
    <property type="entry name" value="Peptidase_S11_N"/>
</dbReference>
<dbReference type="EMBL" id="MPUH01000062">
    <property type="protein sequence ID" value="OMJ92389.1"/>
    <property type="molecule type" value="Genomic_DNA"/>
</dbReference>
<dbReference type="PANTHER" id="PTHR21581">
    <property type="entry name" value="D-ALANYL-D-ALANINE CARBOXYPEPTIDASE"/>
    <property type="match status" value="1"/>
</dbReference>
<dbReference type="PRINTS" id="PR00725">
    <property type="entry name" value="DADACBPTASE1"/>
</dbReference>
<evidence type="ECO:0000256" key="1">
    <source>
        <dbReference type="ARBA" id="ARBA00007164"/>
    </source>
</evidence>
<accession>A0A1R2CTN8</accession>
<evidence type="ECO:0000256" key="5">
    <source>
        <dbReference type="ARBA" id="ARBA00022984"/>
    </source>
</evidence>
<dbReference type="SUPFAM" id="SSF56601">
    <property type="entry name" value="beta-lactamase/transpeptidase-like"/>
    <property type="match status" value="1"/>
</dbReference>
<keyword evidence="6" id="KW-0961">Cell wall biogenesis/degradation</keyword>
<dbReference type="InterPro" id="IPR018044">
    <property type="entry name" value="Peptidase_S11"/>
</dbReference>